<feature type="transmembrane region" description="Helical" evidence="2">
    <location>
        <begin position="140"/>
        <end position="159"/>
    </location>
</feature>
<keyword evidence="2" id="KW-0812">Transmembrane</keyword>
<dbReference type="PANTHER" id="PTHR37544:SF1">
    <property type="entry name" value="PHOSPHORIBOSYLAMINOIMIDAZOLE-SUCCINOCARBOXAMIDE SYNTHASE"/>
    <property type="match status" value="1"/>
</dbReference>
<feature type="compositionally biased region" description="Basic and acidic residues" evidence="1">
    <location>
        <begin position="58"/>
        <end position="84"/>
    </location>
</feature>
<dbReference type="InterPro" id="IPR021840">
    <property type="entry name" value="DUF3433"/>
</dbReference>
<feature type="transmembrane region" description="Helical" evidence="2">
    <location>
        <begin position="205"/>
        <end position="224"/>
    </location>
</feature>
<name>A0AA38X4G5_9EURO</name>
<feature type="transmembrane region" description="Helical" evidence="2">
    <location>
        <begin position="100"/>
        <end position="120"/>
    </location>
</feature>
<comment type="caution">
    <text evidence="3">The sequence shown here is derived from an EMBL/GenBank/DDBJ whole genome shotgun (WGS) entry which is preliminary data.</text>
</comment>
<protein>
    <submittedName>
        <fullName evidence="3">Uncharacterized protein</fullName>
    </submittedName>
</protein>
<dbReference type="Pfam" id="PF11915">
    <property type="entry name" value="DUF3433"/>
    <property type="match status" value="2"/>
</dbReference>
<organism evidence="3 4">
    <name type="scientific">Cladophialophora chaetospira</name>
    <dbReference type="NCBI Taxonomy" id="386627"/>
    <lineage>
        <taxon>Eukaryota</taxon>
        <taxon>Fungi</taxon>
        <taxon>Dikarya</taxon>
        <taxon>Ascomycota</taxon>
        <taxon>Pezizomycotina</taxon>
        <taxon>Eurotiomycetes</taxon>
        <taxon>Chaetothyriomycetidae</taxon>
        <taxon>Chaetothyriales</taxon>
        <taxon>Herpotrichiellaceae</taxon>
        <taxon>Cladophialophora</taxon>
    </lineage>
</organism>
<evidence type="ECO:0000313" key="3">
    <source>
        <dbReference type="EMBL" id="KAJ9606633.1"/>
    </source>
</evidence>
<gene>
    <name evidence="3" type="ORF">H2200_008641</name>
</gene>
<dbReference type="PANTHER" id="PTHR37544">
    <property type="entry name" value="SPRAY-RELATED"/>
    <property type="match status" value="1"/>
</dbReference>
<evidence type="ECO:0000256" key="2">
    <source>
        <dbReference type="SAM" id="Phobius"/>
    </source>
</evidence>
<keyword evidence="4" id="KW-1185">Reference proteome</keyword>
<feature type="transmembrane region" description="Helical" evidence="2">
    <location>
        <begin position="752"/>
        <end position="771"/>
    </location>
</feature>
<evidence type="ECO:0000256" key="1">
    <source>
        <dbReference type="SAM" id="MobiDB-lite"/>
    </source>
</evidence>
<keyword evidence="2" id="KW-0472">Membrane</keyword>
<evidence type="ECO:0000313" key="4">
    <source>
        <dbReference type="Proteomes" id="UP001172673"/>
    </source>
</evidence>
<keyword evidence="2" id="KW-1133">Transmembrane helix</keyword>
<feature type="compositionally biased region" description="Polar residues" evidence="1">
    <location>
        <begin position="1"/>
        <end position="11"/>
    </location>
</feature>
<dbReference type="Proteomes" id="UP001172673">
    <property type="component" value="Unassembled WGS sequence"/>
</dbReference>
<dbReference type="EMBL" id="JAPDRK010000013">
    <property type="protein sequence ID" value="KAJ9606633.1"/>
    <property type="molecule type" value="Genomic_DNA"/>
</dbReference>
<reference evidence="3" key="1">
    <citation type="submission" date="2022-10" db="EMBL/GenBank/DDBJ databases">
        <title>Culturing micro-colonial fungi from biological soil crusts in the Mojave desert and describing Neophaeococcomyces mojavensis, and introducing the new genera and species Taxawa tesnikishii.</title>
        <authorList>
            <person name="Kurbessoian T."/>
            <person name="Stajich J.E."/>
        </authorList>
    </citation>
    <scope>NUCLEOTIDE SEQUENCE</scope>
    <source>
        <strain evidence="3">TK_41</strain>
    </source>
</reference>
<feature type="transmembrane region" description="Helical" evidence="2">
    <location>
        <begin position="1259"/>
        <end position="1279"/>
    </location>
</feature>
<sequence length="1383" mass="151531">MVNAQATSPTSLGLDDGESSAQAASVPPNVQRISRKPVPESGFGARLSKPYSSFSYEPSEHAVPAEDRVPPKSDQRQELEKMAERGGSTTREWVPPMLRLAASLTLVLVFILLIVVLEVFDFLDKKRHGFAVNGHIKTLASYFPTVIVVCLAFVWDMVLKNLKEIGPWSLMARSWTSGETALHDANYIDALDIKGLVMSIKKHQLGITSGYVGALICGALVPFANNLFFTDPTPRTTTTPQTLTRTSQLVITDDLTGNGGLSQNSSVFDPQPFLTYMSINRENYAYPQWTIRNHALEGFNVSDSMINSLNDRDGTNMTISTTTGVFTAKTSCDPLSWTFYNGSVVPKSYGTQVRLLPNVDDLNHANCHIFPEDYPRLSLLVNNVTAWINYTTCGDWQCPSTFTGVYSNTEPRNCGENESDDLRLTMSVWNPATFDGNASLVSNTSATISGLLCKIGLFLDQYDVAADVRTGELLSIGSSPKSSQKLDVKNPDSIVLKINQFMKVSGGSSYIASNEDDYHFPQEVFLDEPLQDSGSGFQNYFDNGESGYWPGAVRPGANPLNWAEVDRVVLIMSNGNNLRIANYAFNMTQMANDLSTLLQELVSQIVSDGYRQVDATPIDGFVTVSAMVLRLRQVSLRVLEAMLGLLAALSVLSSTLLRPRTHLRSDPRTLGSLGIILSRSHHLENSLRFSGSMDAKAFRKLVEGRSIRTSIDSGAMILEILPESRQALGDTADQAYCGKDSIRPYRPVSLHWAFRTSLVLSVVAMIAALGISWWRNDRSSGYPATSRNKTYAIIFVPSTLLVLLGYATQAVDSAVQSLQPYVQLAKQPVIAKTGLGFNPVTHSIFTIGYRSLLQSRSPILFFSSCTRLLVPAIKIVAAALFTTELRPYVTSTSLSFDSSIVSNLNTYNLTNFYNSDPQDYILRTRATTLIQFAPSDNTSSAPVGLAESIVFSGLSNTVDDDHMDSILNTGADTKVSMTAVQVTPWCETFGTKDYGTITPFYDDVNAIPTIKIICNDRPKLGKCPSQTVDKSFNTSSTARDPKDIEYFWNRQSLQADQRPFYGVPSPEFDGVGGLQNVTTFVLVKANSANSSAPGFNVTDVASFWCNLNYTPITLDAIVGRSSRAVLGVKEILPLAVKSYDPKTIQPITGQPPYTISHLNWTNINDLAFFRSIYPLYGKNILYNTMRLENPKITDDDFVKNPDLLGKAGGQALAHFAAQMINLARPYVKPMTDEQAAASVVPATVSTTRQRLVQSKSTTFVLQALLGVVMLCILLVVFGVRTKSCIAKAPNSIGAQAGLLAGSELVRLVREAGGRTEANDDDKGLWKVWDGYLVSLGWWELGHNGTRRPLARSPDSFSDEVVDTENMPRARRFGIDIGDADGKA</sequence>
<accession>A0AA38X4G5</accession>
<proteinExistence type="predicted"/>
<feature type="transmembrane region" description="Helical" evidence="2">
    <location>
        <begin position="791"/>
        <end position="808"/>
    </location>
</feature>
<feature type="region of interest" description="Disordered" evidence="1">
    <location>
        <begin position="1"/>
        <end position="88"/>
    </location>
</feature>